<feature type="domain" description="Carbohydrate kinase PfkB" evidence="7">
    <location>
        <begin position="227"/>
        <end position="466"/>
    </location>
</feature>
<reference evidence="9" key="2">
    <citation type="submission" date="2005-06" db="EMBL/GenBank/DDBJ databases">
        <title>Sequencing of the draft genome and assembly of Crocosphaera watsonii WH 8501.</title>
        <authorList>
            <consortium name="US DOE Joint Genome Institute (JGI-PGF)"/>
            <person name="Copeland A."/>
            <person name="Lucas S."/>
            <person name="Lapidus A."/>
            <person name="Barry K."/>
            <person name="Detter C."/>
            <person name="Glavina T."/>
            <person name="Hammon N."/>
            <person name="Israni S."/>
            <person name="Pitluck S."/>
            <person name="Richardson P."/>
        </authorList>
    </citation>
    <scope>NUCLEOTIDE SEQUENCE [LARGE SCALE GENOMIC DNA]</scope>
    <source>
        <strain evidence="9">WH 8501</strain>
    </source>
</reference>
<reference evidence="9" key="3">
    <citation type="submission" date="2016-12" db="EMBL/GenBank/DDBJ databases">
        <title>Annotation of the draft genome assembly of Crocosphaera watsonii WH 8501.</title>
        <authorList>
            <consortium name="US DOE Joint Genome Institute (JGI-ORNL)"/>
            <person name="Larimer F."/>
            <person name="Land M."/>
        </authorList>
    </citation>
    <scope>NUCLEOTIDE SEQUENCE</scope>
    <source>
        <strain evidence="9">WH 8501</strain>
    </source>
</reference>
<dbReference type="Pfam" id="PF01467">
    <property type="entry name" value="CTP_transf_like"/>
    <property type="match status" value="1"/>
</dbReference>
<evidence type="ECO:0000259" key="7">
    <source>
        <dbReference type="Pfam" id="PF00294"/>
    </source>
</evidence>
<dbReference type="RefSeq" id="WP_007307300.1">
    <property type="nucleotide sequence ID" value="NZ_AADV02000104.1"/>
</dbReference>
<dbReference type="AlphaFoldDB" id="Q4BYF8"/>
<dbReference type="GO" id="GO:0033785">
    <property type="term" value="F:heptose 7-phosphate kinase activity"/>
    <property type="evidence" value="ECO:0007669"/>
    <property type="project" value="TreeGrafter"/>
</dbReference>
<dbReference type="GO" id="GO:0016773">
    <property type="term" value="F:phosphotransferase activity, alcohol group as acceptor"/>
    <property type="evidence" value="ECO:0007669"/>
    <property type="project" value="InterPro"/>
</dbReference>
<dbReference type="NCBIfam" id="TIGR00125">
    <property type="entry name" value="cyt_tran_rel"/>
    <property type="match status" value="1"/>
</dbReference>
<evidence type="ECO:0000256" key="3">
    <source>
        <dbReference type="ARBA" id="ARBA00022679"/>
    </source>
</evidence>
<dbReference type="InterPro" id="IPR011913">
    <property type="entry name" value="RfaE_dom_I"/>
</dbReference>
<keyword evidence="4" id="KW-0418">Kinase</keyword>
<accession>Q4BYF8</accession>
<evidence type="ECO:0000256" key="6">
    <source>
        <dbReference type="ARBA" id="ARBA00023277"/>
    </source>
</evidence>
<dbReference type="Proteomes" id="UP000003922">
    <property type="component" value="Unassembled WGS sequence"/>
</dbReference>
<dbReference type="InterPro" id="IPR029056">
    <property type="entry name" value="Ribokinase-like"/>
</dbReference>
<evidence type="ECO:0000256" key="1">
    <source>
        <dbReference type="ARBA" id="ARBA00002319"/>
    </source>
</evidence>
<dbReference type="PANTHER" id="PTHR46969:SF1">
    <property type="entry name" value="BIFUNCTIONAL PROTEIN HLDE"/>
    <property type="match status" value="1"/>
</dbReference>
<dbReference type="SUPFAM" id="SSF52374">
    <property type="entry name" value="Nucleotidylyl transferase"/>
    <property type="match status" value="1"/>
</dbReference>
<dbReference type="CDD" id="cd02172">
    <property type="entry name" value="RfaE_N"/>
    <property type="match status" value="1"/>
</dbReference>
<protein>
    <submittedName>
        <fullName evidence="9">Cytidyltransferase-related</fullName>
    </submittedName>
</protein>
<comment type="function">
    <text evidence="2">Catalyzes the ADP transfer from ATP to D-glycero-beta-D-manno-heptose 1-phosphate, yielding ADP-D-glycero-beta-D-manno-heptose.</text>
</comment>
<gene>
    <name evidence="9" type="ORF">CwatDRAFT_1324</name>
</gene>
<evidence type="ECO:0000313" key="9">
    <source>
        <dbReference type="EMBL" id="EAM48927.1"/>
    </source>
</evidence>
<feature type="domain" description="Cytidyltransferase-like" evidence="8">
    <location>
        <begin position="32"/>
        <end position="127"/>
    </location>
</feature>
<keyword evidence="5" id="KW-0511">Multifunctional enzyme</keyword>
<dbReference type="OrthoDB" id="9802794at2"/>
<sequence length="515" mass="57150">MLINHPEKYLDFENCQETIANLRQEGKRIVLCHGTFDLLHPGHLAHLQEAKALGDILVVSVTAASYVNRGPGRPIFSDDLRLYSLASLACIDYVLLAPVTAALEVIDRIQPNIYCKGHEYADASQDVTHNIGREIERVRAYGGDIGYTGEIVFSSTKLINNHLNALPPQIKTYASEFSQRFSFDEVRDAVEKMSKLRVLVLGDVIIDEFNHCSVQGLTSKGRVISTLFKKKEQHLGGSLAIARHIASFADSVTVAGVVGTEPDIHSLILNNLDGRIRLDLLYEEDYPTIIKRRYIERQGIRNDYNKLFSINYLREEGLSRNERQKLWDRLDNTINSYDLVLVADYGHGLIDESIMELLQSQAPFLAINCQTNSANHGYNLITKYKRADSFCLDEQEIRLAFSSRHGDHGHLLQKLHRHLNAEQGWLTLGSSGSLGINAQGEEELTPALTLQVKDTTGAGDAFLALASMSAKLELPIAIGSLLGNLAGAMSANILGNAYPIEKSKLLKFATTILKV</sequence>
<dbReference type="SUPFAM" id="SSF53613">
    <property type="entry name" value="Ribokinase-like"/>
    <property type="match status" value="1"/>
</dbReference>
<keyword evidence="10" id="KW-1185">Reference proteome</keyword>
<dbReference type="InterPro" id="IPR004821">
    <property type="entry name" value="Cyt_trans-like"/>
</dbReference>
<organism evidence="9 10">
    <name type="scientific">Crocosphaera watsonii WH 8501</name>
    <dbReference type="NCBI Taxonomy" id="165597"/>
    <lineage>
        <taxon>Bacteria</taxon>
        <taxon>Bacillati</taxon>
        <taxon>Cyanobacteriota</taxon>
        <taxon>Cyanophyceae</taxon>
        <taxon>Oscillatoriophycideae</taxon>
        <taxon>Chroococcales</taxon>
        <taxon>Aphanothecaceae</taxon>
        <taxon>Crocosphaera</taxon>
    </lineage>
</organism>
<dbReference type="Gene3D" id="3.40.1190.20">
    <property type="match status" value="1"/>
</dbReference>
<evidence type="ECO:0000259" key="8">
    <source>
        <dbReference type="Pfam" id="PF01467"/>
    </source>
</evidence>
<evidence type="ECO:0000313" key="10">
    <source>
        <dbReference type="Proteomes" id="UP000003922"/>
    </source>
</evidence>
<dbReference type="GO" id="GO:0005829">
    <property type="term" value="C:cytosol"/>
    <property type="evidence" value="ECO:0007669"/>
    <property type="project" value="TreeGrafter"/>
</dbReference>
<reference evidence="9" key="1">
    <citation type="submission" date="2004-02" db="EMBL/GenBank/DDBJ databases">
        <authorList>
            <consortium name="DOE Joint Genome Institute"/>
        </authorList>
    </citation>
    <scope>NUCLEOTIDE SEQUENCE [LARGE SCALE GENOMIC DNA]</scope>
    <source>
        <strain evidence="9">WH 8501</strain>
    </source>
</reference>
<evidence type="ECO:0000256" key="2">
    <source>
        <dbReference type="ARBA" id="ARBA00003753"/>
    </source>
</evidence>
<dbReference type="PANTHER" id="PTHR46969">
    <property type="entry name" value="BIFUNCTIONAL PROTEIN HLDE"/>
    <property type="match status" value="1"/>
</dbReference>
<comment type="function">
    <text evidence="1">Catalyzes the phosphorylation of D-glycero-D-manno-heptose 7-phosphate at the C-1 position to selectively form D-glycero-beta-D-manno-heptose-1,7-bisphosphate.</text>
</comment>
<proteinExistence type="predicted"/>
<dbReference type="InterPro" id="IPR014729">
    <property type="entry name" value="Rossmann-like_a/b/a_fold"/>
</dbReference>
<evidence type="ECO:0000256" key="5">
    <source>
        <dbReference type="ARBA" id="ARBA00023268"/>
    </source>
</evidence>
<dbReference type="GO" id="GO:0033786">
    <property type="term" value="F:heptose-1-phosphate adenylyltransferase activity"/>
    <property type="evidence" value="ECO:0007669"/>
    <property type="project" value="TreeGrafter"/>
</dbReference>
<dbReference type="EMBL" id="AADV02000104">
    <property type="protein sequence ID" value="EAM48927.1"/>
    <property type="molecule type" value="Genomic_DNA"/>
</dbReference>
<dbReference type="InterPro" id="IPR011611">
    <property type="entry name" value="PfkB_dom"/>
</dbReference>
<evidence type="ECO:0000256" key="4">
    <source>
        <dbReference type="ARBA" id="ARBA00022777"/>
    </source>
</evidence>
<dbReference type="Pfam" id="PF00294">
    <property type="entry name" value="PfkB"/>
    <property type="match status" value="1"/>
</dbReference>
<dbReference type="KEGG" id="cwa:CwatDRAFT_1324"/>
<name>Q4BYF8_CROWT</name>
<dbReference type="CDD" id="cd01172">
    <property type="entry name" value="RfaE_like"/>
    <property type="match status" value="1"/>
</dbReference>
<keyword evidence="3" id="KW-0808">Transferase</keyword>
<dbReference type="Gene3D" id="3.40.50.620">
    <property type="entry name" value="HUPs"/>
    <property type="match status" value="1"/>
</dbReference>
<keyword evidence="6" id="KW-0119">Carbohydrate metabolism</keyword>
<comment type="caution">
    <text evidence="9">The sequence shown here is derived from an EMBL/GenBank/DDBJ whole genome shotgun (WGS) entry which is preliminary data.</text>
</comment>